<gene>
    <name evidence="3" type="primary">fdhD</name>
    <name evidence="4" type="ORF">OC25_25375</name>
</gene>
<feature type="active site" description="Cysteine persulfide intermediate" evidence="3">
    <location>
        <position position="132"/>
    </location>
</feature>
<evidence type="ECO:0000256" key="2">
    <source>
        <dbReference type="ARBA" id="ARBA00023150"/>
    </source>
</evidence>
<dbReference type="GO" id="GO:0097163">
    <property type="term" value="F:sulfur carrier activity"/>
    <property type="evidence" value="ECO:0007669"/>
    <property type="project" value="UniProtKB-UniRule"/>
</dbReference>
<accession>A0A0C1D6G0</accession>
<dbReference type="NCBIfam" id="NF001943">
    <property type="entry name" value="PRK00724.1-2"/>
    <property type="match status" value="1"/>
</dbReference>
<evidence type="ECO:0000256" key="3">
    <source>
        <dbReference type="HAMAP-Rule" id="MF_00187"/>
    </source>
</evidence>
<keyword evidence="5" id="KW-1185">Reference proteome</keyword>
<dbReference type="SUPFAM" id="SSF53927">
    <property type="entry name" value="Cytidine deaminase-like"/>
    <property type="match status" value="1"/>
</dbReference>
<dbReference type="InterPro" id="IPR016193">
    <property type="entry name" value="Cytidine_deaminase-like"/>
</dbReference>
<dbReference type="Pfam" id="PF02634">
    <property type="entry name" value="FdhD-NarQ"/>
    <property type="match status" value="1"/>
</dbReference>
<evidence type="ECO:0000313" key="5">
    <source>
        <dbReference type="Proteomes" id="UP000031246"/>
    </source>
</evidence>
<dbReference type="GO" id="GO:0005737">
    <property type="term" value="C:cytoplasm"/>
    <property type="evidence" value="ECO:0007669"/>
    <property type="project" value="UniProtKB-SubCell"/>
</dbReference>
<keyword evidence="2 3" id="KW-0501">Molybdenum cofactor biosynthesis</keyword>
<reference evidence="4 5" key="1">
    <citation type="submission" date="2014-10" db="EMBL/GenBank/DDBJ databases">
        <title>Pedobacter Kyungheensis.</title>
        <authorList>
            <person name="Anderson B.M."/>
            <person name="Newman J.D."/>
        </authorList>
    </citation>
    <scope>NUCLEOTIDE SEQUENCE [LARGE SCALE GENOMIC DNA]</scope>
    <source>
        <strain evidence="4 5">KACC 16221</strain>
    </source>
</reference>
<comment type="similarity">
    <text evidence="3">Belongs to the FdhD family.</text>
</comment>
<name>A0A0C1D6G0_9SPHI</name>
<evidence type="ECO:0000313" key="4">
    <source>
        <dbReference type="EMBL" id="KIA89460.1"/>
    </source>
</evidence>
<dbReference type="EMBL" id="JSYN01000044">
    <property type="protein sequence ID" value="KIA89460.1"/>
    <property type="molecule type" value="Genomic_DNA"/>
</dbReference>
<proteinExistence type="inferred from homology"/>
<comment type="caution">
    <text evidence="4">The sequence shown here is derived from an EMBL/GenBank/DDBJ whole genome shotgun (WGS) entry which is preliminary data.</text>
</comment>
<dbReference type="OrthoDB" id="9782042at2"/>
<dbReference type="HAMAP" id="MF_00187">
    <property type="entry name" value="FdhD"/>
    <property type="match status" value="1"/>
</dbReference>
<sequence length="299" mass="31923">MKALSDVSLQTAPQSFNAGNVAIKKMSDGIGYEHHDMLAIEEPLEIRLAGNKNGEQVISSISVTMRTPGNDEELAKGFLFTEGIIGHDTALQKTETFVCGEGRENIITLALTSGQIPDLSGSERNFYTTSSCGVCGKSSIASIRTRQPFQLATTDQGCIDSDVLLQLPAIMQSQQDLFSATGGLHACGLFNSHGALLDLKEDVGRHNALDKLIGKAFAEGILPLREHILLLSGRASFELVQKAAMVGIATVAAIGAPSSLAVALASECNITLVGFLRGRSFNVYTGAERIKSYRHENKN</sequence>
<dbReference type="NCBIfam" id="TIGR00129">
    <property type="entry name" value="fdhD_narQ"/>
    <property type="match status" value="1"/>
</dbReference>
<dbReference type="PANTHER" id="PTHR30592:SF1">
    <property type="entry name" value="SULFUR CARRIER PROTEIN FDHD"/>
    <property type="match status" value="1"/>
</dbReference>
<dbReference type="Proteomes" id="UP000031246">
    <property type="component" value="Unassembled WGS sequence"/>
</dbReference>
<dbReference type="InterPro" id="IPR003786">
    <property type="entry name" value="FdhD"/>
</dbReference>
<dbReference type="RefSeq" id="WP_039482840.1">
    <property type="nucleotide sequence ID" value="NZ_JSYN01000044.1"/>
</dbReference>
<comment type="function">
    <text evidence="3">Required for formate dehydrogenase (FDH) activity. Acts as a sulfur carrier protein that transfers sulfur from IscS to the molybdenum cofactor prior to its insertion into FDH.</text>
</comment>
<organism evidence="4 5">
    <name type="scientific">Pedobacter kyungheensis</name>
    <dbReference type="NCBI Taxonomy" id="1069985"/>
    <lineage>
        <taxon>Bacteria</taxon>
        <taxon>Pseudomonadati</taxon>
        <taxon>Bacteroidota</taxon>
        <taxon>Sphingobacteriia</taxon>
        <taxon>Sphingobacteriales</taxon>
        <taxon>Sphingobacteriaceae</taxon>
        <taxon>Pedobacter</taxon>
    </lineage>
</organism>
<comment type="caution">
    <text evidence="3">Lacks conserved residue(s) required for the propagation of feature annotation.</text>
</comment>
<comment type="subcellular location">
    <subcellularLocation>
        <location evidence="3">Cytoplasm</location>
    </subcellularLocation>
</comment>
<dbReference type="GO" id="GO:0016783">
    <property type="term" value="F:sulfurtransferase activity"/>
    <property type="evidence" value="ECO:0007669"/>
    <property type="project" value="InterPro"/>
</dbReference>
<dbReference type="Gene3D" id="3.40.140.10">
    <property type="entry name" value="Cytidine Deaminase, domain 2"/>
    <property type="match status" value="1"/>
</dbReference>
<dbReference type="GO" id="GO:0006777">
    <property type="term" value="P:Mo-molybdopterin cofactor biosynthetic process"/>
    <property type="evidence" value="ECO:0007669"/>
    <property type="project" value="UniProtKB-UniRule"/>
</dbReference>
<dbReference type="PANTHER" id="PTHR30592">
    <property type="entry name" value="FORMATE DEHYDROGENASE"/>
    <property type="match status" value="1"/>
</dbReference>
<dbReference type="Gene3D" id="3.10.20.10">
    <property type="match status" value="1"/>
</dbReference>
<evidence type="ECO:0000256" key="1">
    <source>
        <dbReference type="ARBA" id="ARBA00022490"/>
    </source>
</evidence>
<dbReference type="PIRSF" id="PIRSF015626">
    <property type="entry name" value="FdhD"/>
    <property type="match status" value="1"/>
</dbReference>
<keyword evidence="1 3" id="KW-0963">Cytoplasm</keyword>
<protein>
    <recommendedName>
        <fullName evidence="3">Sulfur carrier protein FdhD</fullName>
    </recommendedName>
</protein>
<dbReference type="AlphaFoldDB" id="A0A0C1D6G0"/>